<gene>
    <name evidence="11" type="primary">HRK1_6</name>
    <name evidence="11" type="ORF">K7432_009112</name>
</gene>
<keyword evidence="3" id="KW-0808">Transferase</keyword>
<sequence length="317" mass="36279">MHGSDLLHPKEALHHHKRNESKSSAGSVISSGGFSDTNTCQRAKYGRLNGKLLGKGAWGTVKCILRRNDQKQFAVKKFRAKTSSEDQRTYVKTVLGEYTIASLFHHPYVIETLDLIVEDGRYFQIMEYCPTDLFTVLKERQPRPSADQIDKWFKEIVTGIDYMHNLGVVHRDVKCENILLDPYDRVKIIDFGLADVYKTAFETKPRLSKGKSGSPPYMAPEIHLHPKGYDGRQVDVWSLGILYLTMQVGAFPWNEATNEDDHFHRYLGRKCCLDRTFLQVLSQERSNLVHQMLQVDPEKRITVKGILADPVLSEIEV</sequence>
<evidence type="ECO:0000256" key="5">
    <source>
        <dbReference type="ARBA" id="ARBA00022777"/>
    </source>
</evidence>
<dbReference type="InterPro" id="IPR000719">
    <property type="entry name" value="Prot_kinase_dom"/>
</dbReference>
<dbReference type="Pfam" id="PF00069">
    <property type="entry name" value="Pkinase"/>
    <property type="match status" value="1"/>
</dbReference>
<keyword evidence="2 8" id="KW-0723">Serine/threonine-protein kinase</keyword>
<protein>
    <submittedName>
        <fullName evidence="11">Serine/threonine protein kinase</fullName>
    </submittedName>
</protein>
<evidence type="ECO:0000256" key="3">
    <source>
        <dbReference type="ARBA" id="ARBA00022679"/>
    </source>
</evidence>
<dbReference type="GO" id="GO:0004674">
    <property type="term" value="F:protein serine/threonine kinase activity"/>
    <property type="evidence" value="ECO:0007669"/>
    <property type="project" value="UniProtKB-KW"/>
</dbReference>
<accession>A0ABR2VXJ8</accession>
<dbReference type="EMBL" id="JASJQH010007417">
    <property type="protein sequence ID" value="KAK9709318.1"/>
    <property type="molecule type" value="Genomic_DNA"/>
</dbReference>
<dbReference type="InterPro" id="IPR008271">
    <property type="entry name" value="Ser/Thr_kinase_AS"/>
</dbReference>
<dbReference type="SUPFAM" id="SSF56112">
    <property type="entry name" value="Protein kinase-like (PK-like)"/>
    <property type="match status" value="1"/>
</dbReference>
<evidence type="ECO:0000256" key="9">
    <source>
        <dbReference type="SAM" id="MobiDB-lite"/>
    </source>
</evidence>
<dbReference type="PANTHER" id="PTHR24346">
    <property type="entry name" value="MAP/MICROTUBULE AFFINITY-REGULATING KINASE"/>
    <property type="match status" value="1"/>
</dbReference>
<feature type="compositionally biased region" description="Low complexity" evidence="9">
    <location>
        <begin position="22"/>
        <end position="31"/>
    </location>
</feature>
<dbReference type="SMART" id="SM00220">
    <property type="entry name" value="S_TKc"/>
    <property type="match status" value="1"/>
</dbReference>
<feature type="region of interest" description="Disordered" evidence="9">
    <location>
        <begin position="1"/>
        <end position="31"/>
    </location>
</feature>
<keyword evidence="6 7" id="KW-0067">ATP-binding</keyword>
<evidence type="ECO:0000256" key="7">
    <source>
        <dbReference type="PROSITE-ProRule" id="PRU10141"/>
    </source>
</evidence>
<dbReference type="PROSITE" id="PS00107">
    <property type="entry name" value="PROTEIN_KINASE_ATP"/>
    <property type="match status" value="1"/>
</dbReference>
<name>A0ABR2VXJ8_9FUNG</name>
<evidence type="ECO:0000259" key="10">
    <source>
        <dbReference type="PROSITE" id="PS50011"/>
    </source>
</evidence>
<evidence type="ECO:0000256" key="4">
    <source>
        <dbReference type="ARBA" id="ARBA00022741"/>
    </source>
</evidence>
<comment type="similarity">
    <text evidence="1">Belongs to the protein kinase superfamily. CAMK Ser/Thr protein kinase family. NIM1 subfamily.</text>
</comment>
<dbReference type="InterPro" id="IPR011009">
    <property type="entry name" value="Kinase-like_dom_sf"/>
</dbReference>
<comment type="caution">
    <text evidence="11">The sequence shown here is derived from an EMBL/GenBank/DDBJ whole genome shotgun (WGS) entry which is preliminary data.</text>
</comment>
<feature type="compositionally biased region" description="Basic and acidic residues" evidence="9">
    <location>
        <begin position="1"/>
        <end position="12"/>
    </location>
</feature>
<dbReference type="PROSITE" id="PS50011">
    <property type="entry name" value="PROTEIN_KINASE_DOM"/>
    <property type="match status" value="1"/>
</dbReference>
<feature type="binding site" evidence="7">
    <location>
        <position position="77"/>
    </location>
    <ligand>
        <name>ATP</name>
        <dbReference type="ChEBI" id="CHEBI:30616"/>
    </ligand>
</feature>
<keyword evidence="4 7" id="KW-0547">Nucleotide-binding</keyword>
<evidence type="ECO:0000256" key="2">
    <source>
        <dbReference type="ARBA" id="ARBA00022527"/>
    </source>
</evidence>
<dbReference type="Gene3D" id="1.10.510.10">
    <property type="entry name" value="Transferase(Phosphotransferase) domain 1"/>
    <property type="match status" value="1"/>
</dbReference>
<organism evidence="11 12">
    <name type="scientific">Basidiobolus ranarum</name>
    <dbReference type="NCBI Taxonomy" id="34480"/>
    <lineage>
        <taxon>Eukaryota</taxon>
        <taxon>Fungi</taxon>
        <taxon>Fungi incertae sedis</taxon>
        <taxon>Zoopagomycota</taxon>
        <taxon>Entomophthoromycotina</taxon>
        <taxon>Basidiobolomycetes</taxon>
        <taxon>Basidiobolales</taxon>
        <taxon>Basidiobolaceae</taxon>
        <taxon>Basidiobolus</taxon>
    </lineage>
</organism>
<dbReference type="InterPro" id="IPR017441">
    <property type="entry name" value="Protein_kinase_ATP_BS"/>
</dbReference>
<dbReference type="Proteomes" id="UP001479436">
    <property type="component" value="Unassembled WGS sequence"/>
</dbReference>
<proteinExistence type="inferred from homology"/>
<feature type="domain" description="Protein kinase" evidence="10">
    <location>
        <begin position="47"/>
        <end position="312"/>
    </location>
</feature>
<keyword evidence="5 11" id="KW-0418">Kinase</keyword>
<evidence type="ECO:0000256" key="6">
    <source>
        <dbReference type="ARBA" id="ARBA00022840"/>
    </source>
</evidence>
<dbReference type="PROSITE" id="PS00108">
    <property type="entry name" value="PROTEIN_KINASE_ST"/>
    <property type="match status" value="1"/>
</dbReference>
<evidence type="ECO:0000256" key="8">
    <source>
        <dbReference type="RuleBase" id="RU000304"/>
    </source>
</evidence>
<keyword evidence="12" id="KW-1185">Reference proteome</keyword>
<evidence type="ECO:0000313" key="11">
    <source>
        <dbReference type="EMBL" id="KAK9709318.1"/>
    </source>
</evidence>
<evidence type="ECO:0000256" key="1">
    <source>
        <dbReference type="ARBA" id="ARBA00010791"/>
    </source>
</evidence>
<evidence type="ECO:0000313" key="12">
    <source>
        <dbReference type="Proteomes" id="UP001479436"/>
    </source>
</evidence>
<dbReference type="PANTHER" id="PTHR24346:SF82">
    <property type="entry name" value="KP78A-RELATED"/>
    <property type="match status" value="1"/>
</dbReference>
<reference evidence="11 12" key="1">
    <citation type="submission" date="2023-04" db="EMBL/GenBank/DDBJ databases">
        <title>Genome of Basidiobolus ranarum AG-B5.</title>
        <authorList>
            <person name="Stajich J.E."/>
            <person name="Carter-House D."/>
            <person name="Gryganskyi A."/>
        </authorList>
    </citation>
    <scope>NUCLEOTIDE SEQUENCE [LARGE SCALE GENOMIC DNA]</scope>
    <source>
        <strain evidence="11 12">AG-B5</strain>
    </source>
</reference>